<dbReference type="InterPro" id="IPR005502">
    <property type="entry name" value="Ribosyl_crysJ1"/>
</dbReference>
<keyword evidence="2" id="KW-0378">Hydrolase</keyword>
<dbReference type="RefSeq" id="WP_211335951.1">
    <property type="nucleotide sequence ID" value="NZ_QQBC01000011.1"/>
</dbReference>
<keyword evidence="1" id="KW-0479">Metal-binding</keyword>
<dbReference type="EMBL" id="QQBC01000011">
    <property type="protein sequence ID" value="RDI63176.1"/>
    <property type="molecule type" value="Genomic_DNA"/>
</dbReference>
<dbReference type="GO" id="GO:0016787">
    <property type="term" value="F:hydrolase activity"/>
    <property type="evidence" value="ECO:0007669"/>
    <property type="project" value="UniProtKB-KW"/>
</dbReference>
<gene>
    <name evidence="2" type="ORF">DFR76_111194</name>
</gene>
<evidence type="ECO:0000256" key="1">
    <source>
        <dbReference type="PIRSR" id="PIRSR605502-1"/>
    </source>
</evidence>
<dbReference type="InterPro" id="IPR036705">
    <property type="entry name" value="Ribosyl_crysJ1_sf"/>
</dbReference>
<organism evidence="2 3">
    <name type="scientific">Nocardia pseudobrasiliensis</name>
    <dbReference type="NCBI Taxonomy" id="45979"/>
    <lineage>
        <taxon>Bacteria</taxon>
        <taxon>Bacillati</taxon>
        <taxon>Actinomycetota</taxon>
        <taxon>Actinomycetes</taxon>
        <taxon>Mycobacteriales</taxon>
        <taxon>Nocardiaceae</taxon>
        <taxon>Nocardia</taxon>
    </lineage>
</organism>
<keyword evidence="3" id="KW-1185">Reference proteome</keyword>
<dbReference type="STRING" id="1210086.GCA_001613105_05033"/>
<dbReference type="Gene3D" id="1.10.4080.10">
    <property type="entry name" value="ADP-ribosylation/Crystallin J1"/>
    <property type="match status" value="1"/>
</dbReference>
<evidence type="ECO:0000313" key="3">
    <source>
        <dbReference type="Proteomes" id="UP000254869"/>
    </source>
</evidence>
<protein>
    <submittedName>
        <fullName evidence="2">ADP-ribosylglycohydrolase</fullName>
    </submittedName>
</protein>
<accession>A0A370HXE3</accession>
<proteinExistence type="predicted"/>
<comment type="caution">
    <text evidence="2">The sequence shown here is derived from an EMBL/GenBank/DDBJ whole genome shotgun (WGS) entry which is preliminary data.</text>
</comment>
<name>A0A370HXE3_9NOCA</name>
<reference evidence="2 3" key="1">
    <citation type="submission" date="2018-07" db="EMBL/GenBank/DDBJ databases">
        <title>Genomic Encyclopedia of Type Strains, Phase IV (KMG-IV): sequencing the most valuable type-strain genomes for metagenomic binning, comparative biology and taxonomic classification.</title>
        <authorList>
            <person name="Goeker M."/>
        </authorList>
    </citation>
    <scope>NUCLEOTIDE SEQUENCE [LARGE SCALE GENOMIC DNA]</scope>
    <source>
        <strain evidence="2 3">DSM 44290</strain>
    </source>
</reference>
<dbReference type="Pfam" id="PF03747">
    <property type="entry name" value="ADP_ribosyl_GH"/>
    <property type="match status" value="1"/>
</dbReference>
<dbReference type="SUPFAM" id="SSF101478">
    <property type="entry name" value="ADP-ribosylglycohydrolase"/>
    <property type="match status" value="1"/>
</dbReference>
<dbReference type="Proteomes" id="UP000254869">
    <property type="component" value="Unassembled WGS sequence"/>
</dbReference>
<dbReference type="GO" id="GO:0046872">
    <property type="term" value="F:metal ion binding"/>
    <property type="evidence" value="ECO:0007669"/>
    <property type="project" value="UniProtKB-KW"/>
</dbReference>
<evidence type="ECO:0000313" key="2">
    <source>
        <dbReference type="EMBL" id="RDI63176.1"/>
    </source>
</evidence>
<feature type="binding site" evidence="1">
    <location>
        <position position="386"/>
    </location>
    <ligand>
        <name>Mg(2+)</name>
        <dbReference type="ChEBI" id="CHEBI:18420"/>
        <label>1</label>
    </ligand>
</feature>
<comment type="cofactor">
    <cofactor evidence="1">
        <name>Mg(2+)</name>
        <dbReference type="ChEBI" id="CHEBI:18420"/>
    </cofactor>
    <text evidence="1">Binds 2 magnesium ions per subunit.</text>
</comment>
<sequence length="452" mass="49077">MEPIEPAVFGHPEADPRALLYFEWRQRRESGYLVDEFAEEIHDLTHTPIPNPAACWRMLDRVEAAPHDPAWPYVEEGGEVDEPPARGDSAAVPDHLYDRILGGWLGRCVGATLGKPFENGPVWTPARIRAYLERADAYPLADYVPVLSPMPEGCELQGNWPESTFGRVDGCPRGDDLDYTVLGLHLLEQQGWSFTADDVAGQWLELLPFLQTYTAERVAYRNLIDGFSPPVTARYRNPYREWIGALIRADAYGYVCPGDPLRAADLAARDAEVSHTGNGVWAARWAAALIASAFIADSAAAALHEAQQAIPAGSRLAEAIALVRADHRRGIGWERAITAIHARHAHYDRSHAVGNAALITAGLLWGAGDFTRTVGLTVQGGWDTDSNGATAGSVAGVLAGAGGIAEHWTEPLHDTLRTAIAGYDGTSISGLARRTFDLAGRQIARRYPRPAG</sequence>
<feature type="binding site" evidence="1">
    <location>
        <position position="385"/>
    </location>
    <ligand>
        <name>Mg(2+)</name>
        <dbReference type="ChEBI" id="CHEBI:18420"/>
        <label>1</label>
    </ligand>
</feature>
<feature type="binding site" evidence="1">
    <location>
        <position position="383"/>
    </location>
    <ligand>
        <name>Mg(2+)</name>
        <dbReference type="ChEBI" id="CHEBI:18420"/>
        <label>1</label>
    </ligand>
</feature>
<keyword evidence="1" id="KW-0460">Magnesium</keyword>
<dbReference type="AlphaFoldDB" id="A0A370HXE3"/>